<proteinExistence type="predicted"/>
<evidence type="ECO:0000313" key="2">
    <source>
        <dbReference type="Proteomes" id="UP000748531"/>
    </source>
</evidence>
<dbReference type="EMBL" id="LUCH01005218">
    <property type="protein sequence ID" value="KAF5398252.1"/>
    <property type="molecule type" value="Genomic_DNA"/>
</dbReference>
<protein>
    <submittedName>
        <fullName evidence="1">Uncharacterized protein</fullName>
    </submittedName>
</protein>
<gene>
    <name evidence="1" type="ORF">PHET_08635</name>
</gene>
<accession>A0A8J4SMD7</accession>
<name>A0A8J4SMD7_9TREM</name>
<dbReference type="OrthoDB" id="6252572at2759"/>
<evidence type="ECO:0000313" key="1">
    <source>
        <dbReference type="EMBL" id="KAF5398252.1"/>
    </source>
</evidence>
<comment type="caution">
    <text evidence="1">The sequence shown here is derived from an EMBL/GenBank/DDBJ whole genome shotgun (WGS) entry which is preliminary data.</text>
</comment>
<sequence length="288" mass="32428">MTASLSSLMEDQAAQPDRLFPQKPVDNFLSTLDRAVTALSRSEAHLPQLWSNHDRLSSSSRVRRFFQGLKRSISFHQVGRHDPYGSHQFCPVHPPSSDSWRAVRRGTRLSRFFRCVTTTNTVGSPEDPKLMFSSRNYTKSAFEWNRNLKMESVSSIQLSSCPGAFDPRASLFTEPDCLTIRQHLDRNTTRAISMDSLSTSNKIVNSWTAQCLTFPPAGYSLSVPGLIQFGTVHPSLAGGREFCFFCVGPTIPTFWCDQASSVKRRDLGSVARIFAAQNELSRSRWIKR</sequence>
<dbReference type="Proteomes" id="UP000748531">
    <property type="component" value="Unassembled WGS sequence"/>
</dbReference>
<reference evidence="1" key="1">
    <citation type="submission" date="2019-05" db="EMBL/GenBank/DDBJ databases">
        <title>Annotation for the trematode Paragonimus heterotremus.</title>
        <authorList>
            <person name="Choi Y.-J."/>
        </authorList>
    </citation>
    <scope>NUCLEOTIDE SEQUENCE</scope>
    <source>
        <strain evidence="1">LC</strain>
    </source>
</reference>
<organism evidence="1 2">
    <name type="scientific">Paragonimus heterotremus</name>
    <dbReference type="NCBI Taxonomy" id="100268"/>
    <lineage>
        <taxon>Eukaryota</taxon>
        <taxon>Metazoa</taxon>
        <taxon>Spiralia</taxon>
        <taxon>Lophotrochozoa</taxon>
        <taxon>Platyhelminthes</taxon>
        <taxon>Trematoda</taxon>
        <taxon>Digenea</taxon>
        <taxon>Plagiorchiida</taxon>
        <taxon>Troglotremata</taxon>
        <taxon>Troglotrematidae</taxon>
        <taxon>Paragonimus</taxon>
    </lineage>
</organism>
<dbReference type="AlphaFoldDB" id="A0A8J4SMD7"/>
<keyword evidence="2" id="KW-1185">Reference proteome</keyword>